<dbReference type="Pfam" id="PF00348">
    <property type="entry name" value="polyprenyl_synt"/>
    <property type="match status" value="1"/>
</dbReference>
<proteinExistence type="inferred from homology"/>
<dbReference type="EMBL" id="JADBHS010000001">
    <property type="protein sequence ID" value="MBE2985658.1"/>
    <property type="molecule type" value="Genomic_DNA"/>
</dbReference>
<evidence type="ECO:0000313" key="7">
    <source>
        <dbReference type="EMBL" id="MBE2985658.1"/>
    </source>
</evidence>
<evidence type="ECO:0000313" key="10">
    <source>
        <dbReference type="Proteomes" id="UP001318760"/>
    </source>
</evidence>
<dbReference type="GO" id="GO:0046872">
    <property type="term" value="F:metal ion binding"/>
    <property type="evidence" value="ECO:0007669"/>
    <property type="project" value="UniProtKB-KW"/>
</dbReference>
<evidence type="ECO:0000256" key="3">
    <source>
        <dbReference type="ARBA" id="ARBA00022679"/>
    </source>
</evidence>
<evidence type="ECO:0000313" key="9">
    <source>
        <dbReference type="Proteomes" id="UP000650616"/>
    </source>
</evidence>
<dbReference type="RefSeq" id="WP_170015459.1">
    <property type="nucleotide sequence ID" value="NZ_CP012545.1"/>
</dbReference>
<comment type="similarity">
    <text evidence="2 6">Belongs to the FPP/GGPP synthase family.</text>
</comment>
<evidence type="ECO:0000313" key="8">
    <source>
        <dbReference type="EMBL" id="MBE3607513.1"/>
    </source>
</evidence>
<dbReference type="InterPro" id="IPR033749">
    <property type="entry name" value="Polyprenyl_synt_CS"/>
</dbReference>
<organism evidence="8 9">
    <name type="scientific">Campylobacter californiensis</name>
    <dbReference type="NCBI Taxonomy" id="1032243"/>
    <lineage>
        <taxon>Bacteria</taxon>
        <taxon>Pseudomonadati</taxon>
        <taxon>Campylobacterota</taxon>
        <taxon>Epsilonproteobacteria</taxon>
        <taxon>Campylobacterales</taxon>
        <taxon>Campylobacteraceae</taxon>
        <taxon>Campylobacter</taxon>
    </lineage>
</organism>
<dbReference type="PROSITE" id="PS00444">
    <property type="entry name" value="POLYPRENYL_SYNTHASE_2"/>
    <property type="match status" value="1"/>
</dbReference>
<dbReference type="GO" id="GO:0008299">
    <property type="term" value="P:isoprenoid biosynthetic process"/>
    <property type="evidence" value="ECO:0007669"/>
    <property type="project" value="InterPro"/>
</dbReference>
<keyword evidence="4" id="KW-0479">Metal-binding</keyword>
<dbReference type="Proteomes" id="UP000650616">
    <property type="component" value="Unassembled WGS sequence"/>
</dbReference>
<dbReference type="SFLD" id="SFLDS00005">
    <property type="entry name" value="Isoprenoid_Synthase_Type_I"/>
    <property type="match status" value="1"/>
</dbReference>
<dbReference type="InterPro" id="IPR008949">
    <property type="entry name" value="Isoprenoid_synthase_dom_sf"/>
</dbReference>
<keyword evidence="5" id="KW-0460">Magnesium</keyword>
<gene>
    <name evidence="7" type="ORF">CCAL12919_00715</name>
    <name evidence="8" type="ORF">CCAL9337_02060</name>
</gene>
<dbReference type="PANTHER" id="PTHR12001:SF69">
    <property type="entry name" value="ALL TRANS-POLYPRENYL-DIPHOSPHATE SYNTHASE PDSS1"/>
    <property type="match status" value="1"/>
</dbReference>
<dbReference type="CDD" id="cd00685">
    <property type="entry name" value="Trans_IPPS_HT"/>
    <property type="match status" value="1"/>
</dbReference>
<keyword evidence="3 6" id="KW-0808">Transferase</keyword>
<dbReference type="SUPFAM" id="SSF48576">
    <property type="entry name" value="Terpenoid synthases"/>
    <property type="match status" value="1"/>
</dbReference>
<reference evidence="7 10" key="2">
    <citation type="submission" date="2020-10" db="EMBL/GenBank/DDBJ databases">
        <title>Campylobacter californiensis sp. nov. isolated from cattle and feral swine in California.</title>
        <authorList>
            <person name="Miller W.G."/>
        </authorList>
    </citation>
    <scope>NUCLEOTIDE SEQUENCE [LARGE SCALE GENOMIC DNA]</scope>
    <source>
        <strain evidence="7 10">RM12919</strain>
    </source>
</reference>
<evidence type="ECO:0000256" key="2">
    <source>
        <dbReference type="ARBA" id="ARBA00006706"/>
    </source>
</evidence>
<dbReference type="PROSITE" id="PS00723">
    <property type="entry name" value="POLYPRENYL_SYNTHASE_1"/>
    <property type="match status" value="1"/>
</dbReference>
<sequence length="297" mass="33843">MDKIDKIMAEFIQELGYEKAMEMFKCVSSGKKLRSKLLLKIANEDENVLKLCAIIELIHLASLLHDDVIDDADTRRGKPSINSLFGVKNSIMLGDIFYSKGFYELSKFSPNIAKEVSFAVSRLSIGELMDVELGGKFNFEKQKYMDMIYYKTAVLIEATAACGAMMAGLNVDKFRIYGKNLGLAFQIIDDVLDITQDSATLGKPAMNDYKEGKTTLPYIYLYENLNSQDKEYLKSLHGKDLNEKENSWIKDKFYEFGCIKRAIDEARTLCQEALEAISEYKNFELEGIIKSMIDREF</sequence>
<reference evidence="8 9" key="1">
    <citation type="submission" date="2015-08" db="EMBL/GenBank/DDBJ databases">
        <title>Comparative genomics of the Campylobacter concisus group.</title>
        <authorList>
            <person name="Yee E."/>
            <person name="Chapman M.H."/>
            <person name="Huynh S."/>
            <person name="Bono J.L."/>
            <person name="On S.L."/>
            <person name="St Leger J."/>
            <person name="Foster G."/>
            <person name="Parker C.T."/>
            <person name="Miller W.G."/>
        </authorList>
    </citation>
    <scope>NUCLEOTIDE SEQUENCE [LARGE SCALE GENOMIC DNA]</scope>
    <source>
        <strain evidence="8 9">RM9337</strain>
    </source>
</reference>
<dbReference type="InterPro" id="IPR000092">
    <property type="entry name" value="Polyprenyl_synt"/>
</dbReference>
<dbReference type="Proteomes" id="UP001318760">
    <property type="component" value="Unassembled WGS sequence"/>
</dbReference>
<dbReference type="Gene3D" id="1.10.600.10">
    <property type="entry name" value="Farnesyl Diphosphate Synthase"/>
    <property type="match status" value="1"/>
</dbReference>
<dbReference type="EMBL" id="LIWG01000002">
    <property type="protein sequence ID" value="MBE3607513.1"/>
    <property type="molecule type" value="Genomic_DNA"/>
</dbReference>
<evidence type="ECO:0000256" key="5">
    <source>
        <dbReference type="ARBA" id="ARBA00022842"/>
    </source>
</evidence>
<evidence type="ECO:0000256" key="6">
    <source>
        <dbReference type="RuleBase" id="RU004466"/>
    </source>
</evidence>
<name>A0AAW3ZUV0_9BACT</name>
<accession>A0AAW3ZUV0</accession>
<evidence type="ECO:0000256" key="4">
    <source>
        <dbReference type="ARBA" id="ARBA00022723"/>
    </source>
</evidence>
<dbReference type="GO" id="GO:0004659">
    <property type="term" value="F:prenyltransferase activity"/>
    <property type="evidence" value="ECO:0007669"/>
    <property type="project" value="InterPro"/>
</dbReference>
<evidence type="ECO:0000256" key="1">
    <source>
        <dbReference type="ARBA" id="ARBA00001946"/>
    </source>
</evidence>
<keyword evidence="9" id="KW-1185">Reference proteome</keyword>
<protein>
    <submittedName>
        <fullName evidence="8">Polyprenyl synthetase family protein</fullName>
    </submittedName>
</protein>
<dbReference type="PANTHER" id="PTHR12001">
    <property type="entry name" value="GERANYLGERANYL PYROPHOSPHATE SYNTHASE"/>
    <property type="match status" value="1"/>
</dbReference>
<comment type="cofactor">
    <cofactor evidence="1">
        <name>Mg(2+)</name>
        <dbReference type="ChEBI" id="CHEBI:18420"/>
    </cofactor>
</comment>
<dbReference type="AlphaFoldDB" id="A0AAW3ZUV0"/>
<comment type="caution">
    <text evidence="8">The sequence shown here is derived from an EMBL/GenBank/DDBJ whole genome shotgun (WGS) entry which is preliminary data.</text>
</comment>